<dbReference type="EMBL" id="JAPQKH010000002">
    <property type="protein sequence ID" value="KAJ5113393.1"/>
    <property type="molecule type" value="Genomic_DNA"/>
</dbReference>
<feature type="transmembrane region" description="Helical" evidence="13">
    <location>
        <begin position="46"/>
        <end position="72"/>
    </location>
</feature>
<dbReference type="OrthoDB" id="67850at2759"/>
<dbReference type="Proteomes" id="UP001149165">
    <property type="component" value="Unassembled WGS sequence"/>
</dbReference>
<evidence type="ECO:0000256" key="1">
    <source>
        <dbReference type="ARBA" id="ARBA00004232"/>
    </source>
</evidence>
<evidence type="ECO:0000256" key="4">
    <source>
        <dbReference type="ARBA" id="ARBA00022448"/>
    </source>
</evidence>
<keyword evidence="10" id="KW-0906">Nuclear pore complex</keyword>
<evidence type="ECO:0000256" key="13">
    <source>
        <dbReference type="SAM" id="Phobius"/>
    </source>
</evidence>
<evidence type="ECO:0000256" key="9">
    <source>
        <dbReference type="ARBA" id="ARBA00023010"/>
    </source>
</evidence>
<dbReference type="GO" id="GO:0051028">
    <property type="term" value="P:mRNA transport"/>
    <property type="evidence" value="ECO:0007669"/>
    <property type="project" value="UniProtKB-KW"/>
</dbReference>
<proteinExistence type="inferred from homology"/>
<dbReference type="GO" id="GO:0070762">
    <property type="term" value="C:nuclear pore transmembrane ring"/>
    <property type="evidence" value="ECO:0007669"/>
    <property type="project" value="TreeGrafter"/>
</dbReference>
<accession>A0A9W9G7B6</accession>
<feature type="transmembrane region" description="Helical" evidence="13">
    <location>
        <begin position="21"/>
        <end position="40"/>
    </location>
</feature>
<comment type="subcellular location">
    <subcellularLocation>
        <location evidence="1">Nucleus membrane</location>
        <topology evidence="1">Multi-pass membrane protein</topology>
    </subcellularLocation>
    <subcellularLocation>
        <location evidence="2">Nucleus</location>
        <location evidence="2">Nuclear pore complex</location>
    </subcellularLocation>
</comment>
<evidence type="ECO:0000256" key="3">
    <source>
        <dbReference type="ARBA" id="ARBA00005760"/>
    </source>
</evidence>
<feature type="transmembrane region" description="Helical" evidence="13">
    <location>
        <begin position="267"/>
        <end position="289"/>
    </location>
</feature>
<keyword evidence="11 13" id="KW-0472">Membrane</keyword>
<comment type="caution">
    <text evidence="14">The sequence shown here is derived from an EMBL/GenBank/DDBJ whole genome shotgun (WGS) entry which is preliminary data.</text>
</comment>
<name>A0A9W9G7B6_9EURO</name>
<gene>
    <name evidence="14" type="ORF">N7456_001927</name>
</gene>
<keyword evidence="6" id="KW-0509">mRNA transport</keyword>
<dbReference type="GO" id="GO:0106166">
    <property type="term" value="F:spindle pole body-nuclear membrane anchor activity"/>
    <property type="evidence" value="ECO:0007669"/>
    <property type="project" value="TreeGrafter"/>
</dbReference>
<dbReference type="GO" id="GO:0015031">
    <property type="term" value="P:protein transport"/>
    <property type="evidence" value="ECO:0007669"/>
    <property type="project" value="UniProtKB-KW"/>
</dbReference>
<evidence type="ECO:0000256" key="7">
    <source>
        <dbReference type="ARBA" id="ARBA00022927"/>
    </source>
</evidence>
<keyword evidence="4" id="KW-0813">Transport</keyword>
<keyword evidence="5 13" id="KW-0812">Transmembrane</keyword>
<evidence type="ECO:0000313" key="15">
    <source>
        <dbReference type="Proteomes" id="UP001149165"/>
    </source>
</evidence>
<protein>
    <recommendedName>
        <fullName evidence="16">Nucleoporin protein Ndc1-Nup</fullName>
    </recommendedName>
</protein>
<evidence type="ECO:0000256" key="10">
    <source>
        <dbReference type="ARBA" id="ARBA00023132"/>
    </source>
</evidence>
<dbReference type="GO" id="GO:0031965">
    <property type="term" value="C:nuclear membrane"/>
    <property type="evidence" value="ECO:0007669"/>
    <property type="project" value="UniProtKB-SubCell"/>
</dbReference>
<dbReference type="InterPro" id="IPR019049">
    <property type="entry name" value="Nucleoporin_prot_Ndc1/Nup"/>
</dbReference>
<evidence type="ECO:0000256" key="12">
    <source>
        <dbReference type="ARBA" id="ARBA00023242"/>
    </source>
</evidence>
<keyword evidence="9" id="KW-0811">Translocation</keyword>
<evidence type="ECO:0000256" key="6">
    <source>
        <dbReference type="ARBA" id="ARBA00022816"/>
    </source>
</evidence>
<dbReference type="Pfam" id="PF09531">
    <property type="entry name" value="Ndc1_Nup"/>
    <property type="match status" value="1"/>
</dbReference>
<dbReference type="GO" id="GO:0070631">
    <property type="term" value="P:spindle pole body localization"/>
    <property type="evidence" value="ECO:0007669"/>
    <property type="project" value="TreeGrafter"/>
</dbReference>
<dbReference type="PANTHER" id="PTHR13269">
    <property type="entry name" value="NUCLEOPORIN NDC1"/>
    <property type="match status" value="1"/>
</dbReference>
<dbReference type="PANTHER" id="PTHR13269:SF6">
    <property type="entry name" value="NUCLEOPORIN NDC1"/>
    <property type="match status" value="1"/>
</dbReference>
<keyword evidence="12" id="KW-0539">Nucleus</keyword>
<evidence type="ECO:0000256" key="11">
    <source>
        <dbReference type="ARBA" id="ARBA00023136"/>
    </source>
</evidence>
<dbReference type="GO" id="GO:0005816">
    <property type="term" value="C:spindle pole body"/>
    <property type="evidence" value="ECO:0007669"/>
    <property type="project" value="TreeGrafter"/>
</dbReference>
<comment type="similarity">
    <text evidence="3">Belongs to the NDC1 family.</text>
</comment>
<evidence type="ECO:0008006" key="16">
    <source>
        <dbReference type="Google" id="ProtNLM"/>
    </source>
</evidence>
<evidence type="ECO:0000256" key="5">
    <source>
        <dbReference type="ARBA" id="ARBA00022692"/>
    </source>
</evidence>
<reference evidence="14" key="1">
    <citation type="submission" date="2022-11" db="EMBL/GenBank/DDBJ databases">
        <authorList>
            <person name="Petersen C."/>
        </authorList>
    </citation>
    <scope>NUCLEOTIDE SEQUENCE</scope>
    <source>
        <strain evidence="14">IBT 30069</strain>
    </source>
</reference>
<dbReference type="AlphaFoldDB" id="A0A9W9G7B6"/>
<dbReference type="GO" id="GO:0006999">
    <property type="term" value="P:nuclear pore organization"/>
    <property type="evidence" value="ECO:0007669"/>
    <property type="project" value="TreeGrafter"/>
</dbReference>
<keyword evidence="15" id="KW-1185">Reference proteome</keyword>
<organism evidence="14 15">
    <name type="scientific">Penicillium angulare</name>
    <dbReference type="NCBI Taxonomy" id="116970"/>
    <lineage>
        <taxon>Eukaryota</taxon>
        <taxon>Fungi</taxon>
        <taxon>Dikarya</taxon>
        <taxon>Ascomycota</taxon>
        <taxon>Pezizomycotina</taxon>
        <taxon>Eurotiomycetes</taxon>
        <taxon>Eurotiomycetidae</taxon>
        <taxon>Eurotiales</taxon>
        <taxon>Aspergillaceae</taxon>
        <taxon>Penicillium</taxon>
    </lineage>
</organism>
<evidence type="ECO:0000313" key="14">
    <source>
        <dbReference type="EMBL" id="KAJ5113393.1"/>
    </source>
</evidence>
<evidence type="ECO:0000256" key="2">
    <source>
        <dbReference type="ARBA" id="ARBA00004567"/>
    </source>
</evidence>
<sequence length="659" mass="73237">MAVAQPRPYRRILTSALHRRFVHASALALLVCYGIAIAIGDKSSLLWSWFPIGPCGIRTVLLFVSSLSVFVLRVGQMHLGSRTTPSSLSTFRYLFPLQIAQTFGWYIVSAWLFTEVCRWSSPPSAELEFVKMGRLHERSHLNERPIYIHTYHIILACVQAVFHLYYDYDSISIPVVKRSPKGNDQRTHPVPQTLKHIQSLLLPMLMADFTRTAIVAGAFPLVYQLFLRHTAWSWSLWFARLIWTFPRSASQPESFLPPSFIQLIGRSLMSGFMLVLCWQTANLFFSVFIGKEPLKRGQPLTTEAKDPNGSLLNGLKAQKPVVKSFALWELGLISQRLPERRKTIFNEIDRDNSTTWSQVLTCLTEVIKGITARIDASKAPISGIGPKQSAQAASFQPTLHTLPRLTEAPKTENVFAASPKAGSRQEKFGEAFSSTAKSYGNSPDWTPQARARARKVLDQASSAMLSPERKKKLLASSEELKLLAGGSSATFKPENVHPMLVQLLRSPIGSPFRQSYAQRASSIVLGSPDSSLSSIVDAVDSLTRLLIASLAEDQYGKVQTDVPSVVRLFTETIVSVEAFIHQGGLDAHWTDVSFPPSSNPEAQAKARQVPDVNLVLETLKSGLIELLSSFKPYFRDIGLEGKDLRLAKEATGIDEEEES</sequence>
<reference evidence="14" key="2">
    <citation type="journal article" date="2023" name="IMA Fungus">
        <title>Comparative genomic study of the Penicillium genus elucidates a diverse pangenome and 15 lateral gene transfer events.</title>
        <authorList>
            <person name="Petersen C."/>
            <person name="Sorensen T."/>
            <person name="Nielsen M.R."/>
            <person name="Sondergaard T.E."/>
            <person name="Sorensen J.L."/>
            <person name="Fitzpatrick D.A."/>
            <person name="Frisvad J.C."/>
            <person name="Nielsen K.L."/>
        </authorList>
    </citation>
    <scope>NUCLEOTIDE SEQUENCE</scope>
    <source>
        <strain evidence="14">IBT 30069</strain>
    </source>
</reference>
<keyword evidence="8 13" id="KW-1133">Transmembrane helix</keyword>
<keyword evidence="7" id="KW-0653">Protein transport</keyword>
<evidence type="ECO:0000256" key="8">
    <source>
        <dbReference type="ARBA" id="ARBA00022989"/>
    </source>
</evidence>